<feature type="transmembrane region" description="Helical" evidence="1">
    <location>
        <begin position="31"/>
        <end position="53"/>
    </location>
</feature>
<dbReference type="RefSeq" id="WP_377344747.1">
    <property type="nucleotide sequence ID" value="NZ_JBHLTP010000002.1"/>
</dbReference>
<dbReference type="Proteomes" id="UP001589836">
    <property type="component" value="Unassembled WGS sequence"/>
</dbReference>
<keyword evidence="3" id="KW-1185">Reference proteome</keyword>
<proteinExistence type="predicted"/>
<keyword evidence="1" id="KW-0812">Transmembrane</keyword>
<protein>
    <submittedName>
        <fullName evidence="2">Uncharacterized protein</fullName>
    </submittedName>
</protein>
<organism evidence="2 3">
    <name type="scientific">Pontibacillus salicampi</name>
    <dbReference type="NCBI Taxonomy" id="1449801"/>
    <lineage>
        <taxon>Bacteria</taxon>
        <taxon>Bacillati</taxon>
        <taxon>Bacillota</taxon>
        <taxon>Bacilli</taxon>
        <taxon>Bacillales</taxon>
        <taxon>Bacillaceae</taxon>
        <taxon>Pontibacillus</taxon>
    </lineage>
</organism>
<dbReference type="EMBL" id="JBHLTP010000002">
    <property type="protein sequence ID" value="MFC0522220.1"/>
    <property type="molecule type" value="Genomic_DNA"/>
</dbReference>
<name>A0ABV6LIK9_9BACI</name>
<feature type="transmembrane region" description="Helical" evidence="1">
    <location>
        <begin position="60"/>
        <end position="80"/>
    </location>
</feature>
<keyword evidence="1" id="KW-1133">Transmembrane helix</keyword>
<feature type="transmembrane region" description="Helical" evidence="1">
    <location>
        <begin position="86"/>
        <end position="103"/>
    </location>
</feature>
<accession>A0ABV6LIK9</accession>
<reference evidence="2 3" key="1">
    <citation type="submission" date="2024-09" db="EMBL/GenBank/DDBJ databases">
        <authorList>
            <person name="Sun Q."/>
            <person name="Mori K."/>
        </authorList>
    </citation>
    <scope>NUCLEOTIDE SEQUENCE [LARGE SCALE GENOMIC DNA]</scope>
    <source>
        <strain evidence="2 3">NCAIM B.02529</strain>
    </source>
</reference>
<gene>
    <name evidence="2" type="ORF">ACFFGV_01280</name>
</gene>
<evidence type="ECO:0000313" key="2">
    <source>
        <dbReference type="EMBL" id="MFC0522220.1"/>
    </source>
</evidence>
<comment type="caution">
    <text evidence="2">The sequence shown here is derived from an EMBL/GenBank/DDBJ whole genome shotgun (WGS) entry which is preliminary data.</text>
</comment>
<evidence type="ECO:0000313" key="3">
    <source>
        <dbReference type="Proteomes" id="UP001589836"/>
    </source>
</evidence>
<sequence length="130" mass="14741">MVILYSSVSNPSNGGWRDVIVMGYEKLSVPFLLACVSLILVYCIIRPIIYVAMKWEWDRFLAYFLTSMIILSVSVSLGVVFSMHQAVFAIVLFGLVLLCKHIFEKWVSYKQNASASLPSSLNRKKSIIQK</sequence>
<evidence type="ECO:0000256" key="1">
    <source>
        <dbReference type="SAM" id="Phobius"/>
    </source>
</evidence>
<keyword evidence="1" id="KW-0472">Membrane</keyword>